<evidence type="ECO:0000313" key="2">
    <source>
        <dbReference type="EMBL" id="CAF4065644.1"/>
    </source>
</evidence>
<proteinExistence type="predicted"/>
<feature type="domain" description="F-box" evidence="1">
    <location>
        <begin position="2"/>
        <end position="40"/>
    </location>
</feature>
<sequence length="680" mass="81319">MINKLENLPNEIFLMIYSHMTLFEIIESFCLLNKRLNNIIYFKFLMNKNGIVINKRCLSFNKCHSIITSKINDLSFILNCIQSIYIDGIYVNCSDIISEWIFHSKILRFINLKKVILRKCYLTENLIENLSLLIEYQLNELVLTFDNDVFKSYQCQRLLRIIRHKQRSNLMLMFEEFIRKLFSNKCHLTSLELDISNDDTCVNIHKFLSLSSNINSDVIHNEIVTHCKSLRYLKIDLIDGSFLENLIEHVPNLEILSVQFKYTLMEKLSDEPQMERFTSGIISWYTKMPKLKCFTLKSVILNDSQLNYLKWIINKVNYIEKLKVRLHIKDSMNKNSVIDVNFFRKYLMPDILIHLIDFDFYIVSSCKLLFENDIQRVIDSFKTDQFFIYRYWINIQCYFDPIMSYQHISSTKLIKPIFVHGIVDYPIFFDWKCVKYMMVNLCPSIIGCLKQFDILYPHIKSIQFNIGRHNQVSESEYSMFLRSLLDVEYCQLTDIHFRYVTRLDFGSAFFRNSDLQDRKGLGQRRRRAFDKLRKNTLSIIRHVEFCLPSCHYGSNESIHMGKNLVSVLSCYMPHIQTLRLWRDDDFPWTSIRPDYGTERMCQIYSGRWIESLRTFQSIVDHVVVFEQNLCELVQNLKELVFIDIYGRIHSEKIEPFRSMVKRRFPNSRLHIEISKFRLWI</sequence>
<name>A0A819SN75_9BILA</name>
<dbReference type="Proteomes" id="UP000663836">
    <property type="component" value="Unassembled WGS sequence"/>
</dbReference>
<organism evidence="2 3">
    <name type="scientific">Rotaria sordida</name>
    <dbReference type="NCBI Taxonomy" id="392033"/>
    <lineage>
        <taxon>Eukaryota</taxon>
        <taxon>Metazoa</taxon>
        <taxon>Spiralia</taxon>
        <taxon>Gnathifera</taxon>
        <taxon>Rotifera</taxon>
        <taxon>Eurotatoria</taxon>
        <taxon>Bdelloidea</taxon>
        <taxon>Philodinida</taxon>
        <taxon>Philodinidae</taxon>
        <taxon>Rotaria</taxon>
    </lineage>
</organism>
<evidence type="ECO:0000313" key="3">
    <source>
        <dbReference type="Proteomes" id="UP000663836"/>
    </source>
</evidence>
<evidence type="ECO:0000259" key="1">
    <source>
        <dbReference type="PROSITE" id="PS50181"/>
    </source>
</evidence>
<gene>
    <name evidence="2" type="ORF">JBS370_LOCUS29852</name>
</gene>
<dbReference type="EMBL" id="CAJOBD010006620">
    <property type="protein sequence ID" value="CAF4065644.1"/>
    <property type="molecule type" value="Genomic_DNA"/>
</dbReference>
<accession>A0A819SN75</accession>
<dbReference type="InterPro" id="IPR001810">
    <property type="entry name" value="F-box_dom"/>
</dbReference>
<reference evidence="2" key="1">
    <citation type="submission" date="2021-02" db="EMBL/GenBank/DDBJ databases">
        <authorList>
            <person name="Nowell W R."/>
        </authorList>
    </citation>
    <scope>NUCLEOTIDE SEQUENCE</scope>
</reference>
<dbReference type="PROSITE" id="PS50181">
    <property type="entry name" value="FBOX"/>
    <property type="match status" value="1"/>
</dbReference>
<protein>
    <recommendedName>
        <fullName evidence="1">F-box domain-containing protein</fullName>
    </recommendedName>
</protein>
<comment type="caution">
    <text evidence="2">The sequence shown here is derived from an EMBL/GenBank/DDBJ whole genome shotgun (WGS) entry which is preliminary data.</text>
</comment>
<dbReference type="AlphaFoldDB" id="A0A819SN75"/>